<keyword evidence="3" id="KW-1185">Reference proteome</keyword>
<feature type="region of interest" description="Disordered" evidence="1">
    <location>
        <begin position="62"/>
        <end position="118"/>
    </location>
</feature>
<organism evidence="2 3">
    <name type="scientific">Elysia marginata</name>
    <dbReference type="NCBI Taxonomy" id="1093978"/>
    <lineage>
        <taxon>Eukaryota</taxon>
        <taxon>Metazoa</taxon>
        <taxon>Spiralia</taxon>
        <taxon>Lophotrochozoa</taxon>
        <taxon>Mollusca</taxon>
        <taxon>Gastropoda</taxon>
        <taxon>Heterobranchia</taxon>
        <taxon>Euthyneura</taxon>
        <taxon>Panpulmonata</taxon>
        <taxon>Sacoglossa</taxon>
        <taxon>Placobranchoidea</taxon>
        <taxon>Plakobranchidae</taxon>
        <taxon>Elysia</taxon>
    </lineage>
</organism>
<dbReference type="EMBL" id="BMAT01006278">
    <property type="protein sequence ID" value="GFS09447.1"/>
    <property type="molecule type" value="Genomic_DNA"/>
</dbReference>
<evidence type="ECO:0000256" key="1">
    <source>
        <dbReference type="SAM" id="MobiDB-lite"/>
    </source>
</evidence>
<name>A0AAV4IKZ9_9GAST</name>
<evidence type="ECO:0000313" key="3">
    <source>
        <dbReference type="Proteomes" id="UP000762676"/>
    </source>
</evidence>
<comment type="caution">
    <text evidence="2">The sequence shown here is derived from an EMBL/GenBank/DDBJ whole genome shotgun (WGS) entry which is preliminary data.</text>
</comment>
<reference evidence="2 3" key="1">
    <citation type="journal article" date="2021" name="Elife">
        <title>Chloroplast acquisition without the gene transfer in kleptoplastic sea slugs, Plakobranchus ocellatus.</title>
        <authorList>
            <person name="Maeda T."/>
            <person name="Takahashi S."/>
            <person name="Yoshida T."/>
            <person name="Shimamura S."/>
            <person name="Takaki Y."/>
            <person name="Nagai Y."/>
            <person name="Toyoda A."/>
            <person name="Suzuki Y."/>
            <person name="Arimoto A."/>
            <person name="Ishii H."/>
            <person name="Satoh N."/>
            <person name="Nishiyama T."/>
            <person name="Hasebe M."/>
            <person name="Maruyama T."/>
            <person name="Minagawa J."/>
            <person name="Obokata J."/>
            <person name="Shigenobu S."/>
        </authorList>
    </citation>
    <scope>NUCLEOTIDE SEQUENCE [LARGE SCALE GENOMIC DNA]</scope>
</reference>
<accession>A0AAV4IKZ9</accession>
<sequence length="118" mass="14016">MLSSLLGHTHQHLTAFRKDAQRYALPRDFKDVCNVEASDSKFLYGDDIKKSLREAKEDKRLTYSQSLQFDNSPKRQKTRPFLGQRKPSGFKQRGGRYHQYPQHQGYRACDKQFRKRHK</sequence>
<feature type="compositionally biased region" description="Polar residues" evidence="1">
    <location>
        <begin position="62"/>
        <end position="71"/>
    </location>
</feature>
<dbReference type="AlphaFoldDB" id="A0AAV4IKZ9"/>
<gene>
    <name evidence="2" type="ORF">ElyMa_003037900</name>
</gene>
<evidence type="ECO:0000313" key="2">
    <source>
        <dbReference type="EMBL" id="GFS09447.1"/>
    </source>
</evidence>
<protein>
    <submittedName>
        <fullName evidence="2">Uncharacterized protein</fullName>
    </submittedName>
</protein>
<proteinExistence type="predicted"/>
<dbReference type="Proteomes" id="UP000762676">
    <property type="component" value="Unassembled WGS sequence"/>
</dbReference>